<proteinExistence type="predicted"/>
<keyword evidence="3" id="KW-1185">Reference proteome</keyword>
<organism evidence="2 3">
    <name type="scientific">Sphingomonas jejuensis</name>
    <dbReference type="NCBI Taxonomy" id="904715"/>
    <lineage>
        <taxon>Bacteria</taxon>
        <taxon>Pseudomonadati</taxon>
        <taxon>Pseudomonadota</taxon>
        <taxon>Alphaproteobacteria</taxon>
        <taxon>Sphingomonadales</taxon>
        <taxon>Sphingomonadaceae</taxon>
        <taxon>Sphingomonas</taxon>
    </lineage>
</organism>
<evidence type="ECO:0000256" key="1">
    <source>
        <dbReference type="SAM" id="MobiDB-lite"/>
    </source>
</evidence>
<dbReference type="Proteomes" id="UP000734218">
    <property type="component" value="Unassembled WGS sequence"/>
</dbReference>
<evidence type="ECO:0000313" key="3">
    <source>
        <dbReference type="Proteomes" id="UP000734218"/>
    </source>
</evidence>
<sequence>MKLLLLSAALLALAGCETSRTVPPVTHPGGSGEPCLPAQNDQPILVEMPTDAHPCLLP</sequence>
<comment type="caution">
    <text evidence="2">The sequence shown here is derived from an EMBL/GenBank/DDBJ whole genome shotgun (WGS) entry which is preliminary data.</text>
</comment>
<reference evidence="2 3" key="1">
    <citation type="submission" date="2020-03" db="EMBL/GenBank/DDBJ databases">
        <title>Genomic Encyclopedia of Type Strains, Phase IV (KMG-IV): sequencing the most valuable type-strain genomes for metagenomic binning, comparative biology and taxonomic classification.</title>
        <authorList>
            <person name="Goeker M."/>
        </authorList>
    </citation>
    <scope>NUCLEOTIDE SEQUENCE [LARGE SCALE GENOMIC DNA]</scope>
    <source>
        <strain evidence="2 3">DSM 27651</strain>
    </source>
</reference>
<evidence type="ECO:0000313" key="2">
    <source>
        <dbReference type="EMBL" id="NJC33852.1"/>
    </source>
</evidence>
<keyword evidence="2" id="KW-0449">Lipoprotein</keyword>
<protein>
    <submittedName>
        <fullName evidence="2">Lipoprotein YajG</fullName>
    </submittedName>
</protein>
<name>A0ABX0XKG7_9SPHN</name>
<accession>A0ABX0XKG7</accession>
<dbReference type="EMBL" id="JAATJE010000001">
    <property type="protein sequence ID" value="NJC33852.1"/>
    <property type="molecule type" value="Genomic_DNA"/>
</dbReference>
<dbReference type="RefSeq" id="WP_167953781.1">
    <property type="nucleotide sequence ID" value="NZ_JAATJE010000001.1"/>
</dbReference>
<feature type="region of interest" description="Disordered" evidence="1">
    <location>
        <begin position="21"/>
        <end position="41"/>
    </location>
</feature>
<dbReference type="PROSITE" id="PS51257">
    <property type="entry name" value="PROKAR_LIPOPROTEIN"/>
    <property type="match status" value="1"/>
</dbReference>
<gene>
    <name evidence="2" type="ORF">GGR88_001326</name>
</gene>